<dbReference type="EMBL" id="BAABHK010000008">
    <property type="protein sequence ID" value="GAA4630113.1"/>
    <property type="molecule type" value="Genomic_DNA"/>
</dbReference>
<evidence type="ECO:0000313" key="6">
    <source>
        <dbReference type="Proteomes" id="UP001501442"/>
    </source>
</evidence>
<dbReference type="Pfam" id="PF04775">
    <property type="entry name" value="Bile_Hydr_Trans"/>
    <property type="match status" value="1"/>
</dbReference>
<evidence type="ECO:0000256" key="1">
    <source>
        <dbReference type="ARBA" id="ARBA00006538"/>
    </source>
</evidence>
<accession>A0ABP8UEB7</accession>
<dbReference type="InterPro" id="IPR016662">
    <property type="entry name" value="Acyl-CoA_thioEstase_long-chain"/>
</dbReference>
<dbReference type="Gene3D" id="2.60.40.2240">
    <property type="entry name" value="Acyl-CoA thioester hydrolase/BAAT N-terminal domain"/>
    <property type="match status" value="1"/>
</dbReference>
<keyword evidence="2" id="KW-0732">Signal</keyword>
<dbReference type="InterPro" id="IPR014940">
    <property type="entry name" value="BAAT_C"/>
</dbReference>
<dbReference type="InterPro" id="IPR006862">
    <property type="entry name" value="Thio_Ohase/aa_AcTrfase"/>
</dbReference>
<organism evidence="5 6">
    <name type="scientific">Actinoallomurus vinaceus</name>
    <dbReference type="NCBI Taxonomy" id="1080074"/>
    <lineage>
        <taxon>Bacteria</taxon>
        <taxon>Bacillati</taxon>
        <taxon>Actinomycetota</taxon>
        <taxon>Actinomycetes</taxon>
        <taxon>Streptosporangiales</taxon>
        <taxon>Thermomonosporaceae</taxon>
        <taxon>Actinoallomurus</taxon>
    </lineage>
</organism>
<feature type="domain" description="Acyl-CoA thioester hydrolase/bile acid-CoA amino acid N-acetyltransferase" evidence="3">
    <location>
        <begin position="42"/>
        <end position="163"/>
    </location>
</feature>
<dbReference type="Proteomes" id="UP001501442">
    <property type="component" value="Unassembled WGS sequence"/>
</dbReference>
<feature type="chain" id="PRO_5045392993" evidence="2">
    <location>
        <begin position="21"/>
        <end position="420"/>
    </location>
</feature>
<dbReference type="PROSITE" id="PS51257">
    <property type="entry name" value="PROKAR_LIPOPROTEIN"/>
    <property type="match status" value="1"/>
</dbReference>
<protein>
    <submittedName>
        <fullName evidence="5">Acyl-CoA thioesterase/bile acid-CoA:amino acid N-acyltransferase family protein</fullName>
    </submittedName>
</protein>
<dbReference type="RefSeq" id="WP_345433831.1">
    <property type="nucleotide sequence ID" value="NZ_BAABHK010000008.1"/>
</dbReference>
<feature type="domain" description="BAAT/Acyl-CoA thioester hydrolase C-terminal" evidence="4">
    <location>
        <begin position="313"/>
        <end position="416"/>
    </location>
</feature>
<reference evidence="6" key="1">
    <citation type="journal article" date="2019" name="Int. J. Syst. Evol. Microbiol.">
        <title>The Global Catalogue of Microorganisms (GCM) 10K type strain sequencing project: providing services to taxonomists for standard genome sequencing and annotation.</title>
        <authorList>
            <consortium name="The Broad Institute Genomics Platform"/>
            <consortium name="The Broad Institute Genome Sequencing Center for Infectious Disease"/>
            <person name="Wu L."/>
            <person name="Ma J."/>
        </authorList>
    </citation>
    <scope>NUCLEOTIDE SEQUENCE [LARGE SCALE GENOMIC DNA]</scope>
    <source>
        <strain evidence="6">JCM 17939</strain>
    </source>
</reference>
<proteinExistence type="inferred from homology"/>
<dbReference type="Gene3D" id="3.40.50.1820">
    <property type="entry name" value="alpha/beta hydrolase"/>
    <property type="match status" value="1"/>
</dbReference>
<comment type="similarity">
    <text evidence="1">Belongs to the C/M/P thioester hydrolase family.</text>
</comment>
<dbReference type="PANTHER" id="PTHR10824">
    <property type="entry name" value="ACYL-COENZYME A THIOESTERASE-RELATED"/>
    <property type="match status" value="1"/>
</dbReference>
<dbReference type="InterPro" id="IPR029058">
    <property type="entry name" value="AB_hydrolase_fold"/>
</dbReference>
<evidence type="ECO:0000313" key="5">
    <source>
        <dbReference type="EMBL" id="GAA4630113.1"/>
    </source>
</evidence>
<evidence type="ECO:0000256" key="2">
    <source>
        <dbReference type="SAM" id="SignalP"/>
    </source>
</evidence>
<evidence type="ECO:0000259" key="4">
    <source>
        <dbReference type="Pfam" id="PF08840"/>
    </source>
</evidence>
<gene>
    <name evidence="5" type="ORF">GCM10023196_054120</name>
</gene>
<name>A0ABP8UEB7_9ACTN</name>
<comment type="caution">
    <text evidence="5">The sequence shown here is derived from an EMBL/GenBank/DDBJ whole genome shotgun (WGS) entry which is preliminary data.</text>
</comment>
<keyword evidence="6" id="KW-1185">Reference proteome</keyword>
<dbReference type="PIRSF" id="PIRSF016521">
    <property type="entry name" value="Acyl-CoA_hydro"/>
    <property type="match status" value="1"/>
</dbReference>
<evidence type="ECO:0000259" key="3">
    <source>
        <dbReference type="Pfam" id="PF04775"/>
    </source>
</evidence>
<sequence>MRLRNRALVALLLVAGGTAAGCGPRHSDRAVITVDAPVALADRPIHLTISGLVPHDTVEMSAAAQDYRRDGWRGRAVFRADGRGMVDLDRARPRSGTYTGADGMGLFWSMVPPSGDPDASAFIPSYPEQRPAYDVQITVIAHGHRLAGRTLTRQWLTPGVTHKSFTVAADKVDGDLFLPPTGRGRHPAVLLFGGSEGGNSGEYEAALLASHGYPALTLAYFRDPGLPATLQDIPMEYFARAARLLTAQPGVDPAHVVAQGYSRGTEAALLLGQLYSRLVHGVIVYAPSNRVNRGLGARGQGGNAWTWRGRPLPQGVIPLDHIDGPVLAIAGAQDQLWYSETWARQIMTELDRDHDRFPHQALIYPGAGHGVGTFPYLAAGVRFPASTGVILEHGGTRAGDAAARAQGWPRTLAFLAAMGG</sequence>
<feature type="signal peptide" evidence="2">
    <location>
        <begin position="1"/>
        <end position="20"/>
    </location>
</feature>
<dbReference type="PANTHER" id="PTHR10824:SF4">
    <property type="entry name" value="ACYL-COENZYME A THIOESTERASE 1-LIKE"/>
    <property type="match status" value="1"/>
</dbReference>
<dbReference type="SUPFAM" id="SSF53474">
    <property type="entry name" value="alpha/beta-Hydrolases"/>
    <property type="match status" value="1"/>
</dbReference>
<dbReference type="Pfam" id="PF08840">
    <property type="entry name" value="BAAT_C"/>
    <property type="match status" value="1"/>
</dbReference>
<dbReference type="InterPro" id="IPR042490">
    <property type="entry name" value="Thio_Ohase/BAAT_N"/>
</dbReference>